<proteinExistence type="predicted"/>
<reference evidence="1" key="1">
    <citation type="submission" date="2023-10" db="EMBL/GenBank/DDBJ databases">
        <authorList>
            <person name="Chen Y."/>
            <person name="Shah S."/>
            <person name="Dougan E. K."/>
            <person name="Thang M."/>
            <person name="Chan C."/>
        </authorList>
    </citation>
    <scope>NUCLEOTIDE SEQUENCE [LARGE SCALE GENOMIC DNA]</scope>
</reference>
<evidence type="ECO:0000313" key="1">
    <source>
        <dbReference type="EMBL" id="CAK0815250.1"/>
    </source>
</evidence>
<protein>
    <submittedName>
        <fullName evidence="1">Uncharacterized protein</fullName>
    </submittedName>
</protein>
<keyword evidence="2" id="KW-1185">Reference proteome</keyword>
<dbReference type="EMBL" id="CAUYUJ010005869">
    <property type="protein sequence ID" value="CAK0815250.1"/>
    <property type="molecule type" value="Genomic_DNA"/>
</dbReference>
<accession>A0ABN9R8M1</accession>
<evidence type="ECO:0000313" key="2">
    <source>
        <dbReference type="Proteomes" id="UP001189429"/>
    </source>
</evidence>
<name>A0ABN9R8M1_9DINO</name>
<comment type="caution">
    <text evidence="1">The sequence shown here is derived from an EMBL/GenBank/DDBJ whole genome shotgun (WGS) entry which is preliminary data.</text>
</comment>
<organism evidence="1 2">
    <name type="scientific">Prorocentrum cordatum</name>
    <dbReference type="NCBI Taxonomy" id="2364126"/>
    <lineage>
        <taxon>Eukaryota</taxon>
        <taxon>Sar</taxon>
        <taxon>Alveolata</taxon>
        <taxon>Dinophyceae</taxon>
        <taxon>Prorocentrales</taxon>
        <taxon>Prorocentraceae</taxon>
        <taxon>Prorocentrum</taxon>
    </lineage>
</organism>
<dbReference type="Proteomes" id="UP001189429">
    <property type="component" value="Unassembled WGS sequence"/>
</dbReference>
<gene>
    <name evidence="1" type="ORF">PCOR1329_LOCUS18607</name>
</gene>
<sequence length="103" mass="10908">MTEEADRRDAPRVLALASVGFGNACCDLLGGRDLRFIAKNSVRMCRITIGFDKFVDDVRFASYRGDVAGYAAGFGGVAHNFAASGESITSDSSACECSRSVTV</sequence>